<accession>A0A9P9DLG0</accession>
<dbReference type="Pfam" id="PF04991">
    <property type="entry name" value="LicD"/>
    <property type="match status" value="2"/>
</dbReference>
<dbReference type="InterPro" id="IPR007074">
    <property type="entry name" value="LicD/FKTN/FKRP_NTP_transf"/>
</dbReference>
<feature type="domain" description="LicD/FKTN/FKRP nucleotidyltransferase" evidence="6">
    <location>
        <begin position="220"/>
        <end position="262"/>
    </location>
</feature>
<evidence type="ECO:0000313" key="7">
    <source>
        <dbReference type="EMBL" id="KAH7121122.1"/>
    </source>
</evidence>
<evidence type="ECO:0000256" key="5">
    <source>
        <dbReference type="SAM" id="SignalP"/>
    </source>
</evidence>
<evidence type="ECO:0000313" key="8">
    <source>
        <dbReference type="Proteomes" id="UP000700596"/>
    </source>
</evidence>
<keyword evidence="3" id="KW-1133">Transmembrane helix</keyword>
<evidence type="ECO:0000256" key="4">
    <source>
        <dbReference type="ARBA" id="ARBA00023136"/>
    </source>
</evidence>
<evidence type="ECO:0000256" key="2">
    <source>
        <dbReference type="ARBA" id="ARBA00022692"/>
    </source>
</evidence>
<evidence type="ECO:0000259" key="6">
    <source>
        <dbReference type="Pfam" id="PF04991"/>
    </source>
</evidence>
<comment type="subcellular location">
    <subcellularLocation>
        <location evidence="1">Membrane</location>
        <topology evidence="1">Single-pass membrane protein</topology>
    </subcellularLocation>
</comment>
<organism evidence="7 8">
    <name type="scientific">Dendryphion nanum</name>
    <dbReference type="NCBI Taxonomy" id="256645"/>
    <lineage>
        <taxon>Eukaryota</taxon>
        <taxon>Fungi</taxon>
        <taxon>Dikarya</taxon>
        <taxon>Ascomycota</taxon>
        <taxon>Pezizomycotina</taxon>
        <taxon>Dothideomycetes</taxon>
        <taxon>Pleosporomycetidae</taxon>
        <taxon>Pleosporales</taxon>
        <taxon>Torulaceae</taxon>
        <taxon>Dendryphion</taxon>
    </lineage>
</organism>
<dbReference type="GO" id="GO:0009100">
    <property type="term" value="P:glycoprotein metabolic process"/>
    <property type="evidence" value="ECO:0007669"/>
    <property type="project" value="UniProtKB-ARBA"/>
</dbReference>
<dbReference type="PANTHER" id="PTHR15407">
    <property type="entry name" value="FUKUTIN-RELATED"/>
    <property type="match status" value="1"/>
</dbReference>
<keyword evidence="2" id="KW-0812">Transmembrane</keyword>
<evidence type="ECO:0000256" key="1">
    <source>
        <dbReference type="ARBA" id="ARBA00004167"/>
    </source>
</evidence>
<protein>
    <submittedName>
        <fullName evidence="7">LicD family-domain-containing protein</fullName>
    </submittedName>
</protein>
<dbReference type="OrthoDB" id="444255at2759"/>
<dbReference type="Proteomes" id="UP000700596">
    <property type="component" value="Unassembled WGS sequence"/>
</dbReference>
<comment type="caution">
    <text evidence="7">The sequence shown here is derived from an EMBL/GenBank/DDBJ whole genome shotgun (WGS) entry which is preliminary data.</text>
</comment>
<keyword evidence="8" id="KW-1185">Reference proteome</keyword>
<name>A0A9P9DLG0_9PLEO</name>
<proteinExistence type="predicted"/>
<dbReference type="AlphaFoldDB" id="A0A9P9DLG0"/>
<keyword evidence="4" id="KW-0472">Membrane</keyword>
<evidence type="ECO:0000256" key="3">
    <source>
        <dbReference type="ARBA" id="ARBA00022989"/>
    </source>
</evidence>
<feature type="signal peptide" evidence="5">
    <location>
        <begin position="1"/>
        <end position="19"/>
    </location>
</feature>
<reference evidence="7" key="1">
    <citation type="journal article" date="2021" name="Nat. Commun.">
        <title>Genetic determinants of endophytism in the Arabidopsis root mycobiome.</title>
        <authorList>
            <person name="Mesny F."/>
            <person name="Miyauchi S."/>
            <person name="Thiergart T."/>
            <person name="Pickel B."/>
            <person name="Atanasova L."/>
            <person name="Karlsson M."/>
            <person name="Huettel B."/>
            <person name="Barry K.W."/>
            <person name="Haridas S."/>
            <person name="Chen C."/>
            <person name="Bauer D."/>
            <person name="Andreopoulos W."/>
            <person name="Pangilinan J."/>
            <person name="LaButti K."/>
            <person name="Riley R."/>
            <person name="Lipzen A."/>
            <person name="Clum A."/>
            <person name="Drula E."/>
            <person name="Henrissat B."/>
            <person name="Kohler A."/>
            <person name="Grigoriev I.V."/>
            <person name="Martin F.M."/>
            <person name="Hacquard S."/>
        </authorList>
    </citation>
    <scope>NUCLEOTIDE SEQUENCE</scope>
    <source>
        <strain evidence="7">MPI-CAGE-CH-0243</strain>
    </source>
</reference>
<keyword evidence="5" id="KW-0732">Signal</keyword>
<feature type="chain" id="PRO_5040442083" evidence="5">
    <location>
        <begin position="20"/>
        <end position="293"/>
    </location>
</feature>
<dbReference type="InterPro" id="IPR009644">
    <property type="entry name" value="FKTN/MNN4/W02B3.4-1"/>
</dbReference>
<gene>
    <name evidence="7" type="ORF">B0J11DRAFT_438434</name>
</gene>
<feature type="domain" description="LicD/FKTN/FKRP nucleotidyltransferase" evidence="6">
    <location>
        <begin position="96"/>
        <end position="210"/>
    </location>
</feature>
<sequence length="293" mass="33887">MHFPTLELALICLTHITSALPTAPKQIEDFNNLHGLTHMERDLSGTEYDPEGKYFHESMFHQHYDGRFGSRPLTDEDRISNLTALAQTYLSTMTALNIQTWIMHGSLLGWYWNRRIMPWDTDIDVQIGESSIKFLGDYYNMTVHHFELSSDGSKPPRPTSPSASSRSYLLEINPNYVNASTEDYLNVIDARWIDTATGLFIDMTTLRRNASAEEEGEKGSMMCKDKHHYMHEDIFPLRSSTFEGAPVLIPYRYSGLLTEEYGDKALTETVFEEHYFDEDRKEWMPFMVQQRVG</sequence>
<dbReference type="EMBL" id="JAGMWT010000010">
    <property type="protein sequence ID" value="KAH7121122.1"/>
    <property type="molecule type" value="Genomic_DNA"/>
</dbReference>
<dbReference type="PANTHER" id="PTHR15407:SF32">
    <property type="entry name" value="PROTEIN (MNN4), PUTATIVE (AFU_ORTHOLOGUE AFUA_1G03790)-RELATED"/>
    <property type="match status" value="1"/>
</dbReference>
<dbReference type="GO" id="GO:0016020">
    <property type="term" value="C:membrane"/>
    <property type="evidence" value="ECO:0007669"/>
    <property type="project" value="UniProtKB-SubCell"/>
</dbReference>